<feature type="signal peptide" evidence="1">
    <location>
        <begin position="1"/>
        <end position="27"/>
    </location>
</feature>
<dbReference type="PROSITE" id="PS51257">
    <property type="entry name" value="PROKAR_LIPOPROTEIN"/>
    <property type="match status" value="1"/>
</dbReference>
<evidence type="ECO:0000313" key="2">
    <source>
        <dbReference type="EMBL" id="MFC0179376.1"/>
    </source>
</evidence>
<evidence type="ECO:0000313" key="3">
    <source>
        <dbReference type="Proteomes" id="UP001589758"/>
    </source>
</evidence>
<accession>A0ABV6C8S4</accession>
<reference evidence="2 3" key="1">
    <citation type="submission" date="2024-09" db="EMBL/GenBank/DDBJ databases">
        <authorList>
            <person name="Sun Q."/>
            <person name="Mori K."/>
        </authorList>
    </citation>
    <scope>NUCLEOTIDE SEQUENCE [LARGE SCALE GENOMIC DNA]</scope>
    <source>
        <strain evidence="2 3">CCM 8545</strain>
    </source>
</reference>
<evidence type="ECO:0000256" key="1">
    <source>
        <dbReference type="SAM" id="SignalP"/>
    </source>
</evidence>
<organism evidence="2 3">
    <name type="scientific">Thorsellia kenyensis</name>
    <dbReference type="NCBI Taxonomy" id="1549888"/>
    <lineage>
        <taxon>Bacteria</taxon>
        <taxon>Pseudomonadati</taxon>
        <taxon>Pseudomonadota</taxon>
        <taxon>Gammaproteobacteria</taxon>
        <taxon>Enterobacterales</taxon>
        <taxon>Thorselliaceae</taxon>
        <taxon>Thorsellia</taxon>
    </lineage>
</organism>
<dbReference type="EMBL" id="JBHLXE010000046">
    <property type="protein sequence ID" value="MFC0179376.1"/>
    <property type="molecule type" value="Genomic_DNA"/>
</dbReference>
<feature type="chain" id="PRO_5047538231" evidence="1">
    <location>
        <begin position="28"/>
        <end position="132"/>
    </location>
</feature>
<gene>
    <name evidence="2" type="ORF">ACFFIT_04605</name>
</gene>
<comment type="caution">
    <text evidence="2">The sequence shown here is derived from an EMBL/GenBank/DDBJ whole genome shotgun (WGS) entry which is preliminary data.</text>
</comment>
<dbReference type="Proteomes" id="UP001589758">
    <property type="component" value="Unassembled WGS sequence"/>
</dbReference>
<protein>
    <submittedName>
        <fullName evidence="2">Uncharacterized protein</fullName>
    </submittedName>
</protein>
<sequence>MKKMNNNLLCSFLACVLFGMSITPSFALLNSDLERAHCSGYADAMLNTYHTNHYKLMSFLYGTMFEQDGEKSEDPSLLQKTYDEAFEKIDEKGRLSDNFDNKCEDEYLAYMKEIKTEELKKRGAKLPSTPNN</sequence>
<name>A0ABV6C8S4_9GAMM</name>
<keyword evidence="3" id="KW-1185">Reference proteome</keyword>
<keyword evidence="1" id="KW-0732">Signal</keyword>
<proteinExistence type="predicted"/>
<dbReference type="RefSeq" id="WP_385876474.1">
    <property type="nucleotide sequence ID" value="NZ_JBHLXE010000046.1"/>
</dbReference>